<gene>
    <name evidence="1" type="ORF">HINF_LOCUS2336</name>
    <name evidence="2" type="ORF">HINF_LOCUS46378</name>
</gene>
<reference evidence="2 3" key="2">
    <citation type="submission" date="2024-07" db="EMBL/GenBank/DDBJ databases">
        <authorList>
            <person name="Akdeniz Z."/>
        </authorList>
    </citation>
    <scope>NUCLEOTIDE SEQUENCE [LARGE SCALE GENOMIC DNA]</scope>
</reference>
<dbReference type="Proteomes" id="UP001642409">
    <property type="component" value="Unassembled WGS sequence"/>
</dbReference>
<evidence type="ECO:0000313" key="1">
    <source>
        <dbReference type="EMBL" id="CAI9914691.1"/>
    </source>
</evidence>
<evidence type="ECO:0000313" key="2">
    <source>
        <dbReference type="EMBL" id="CAL6055096.1"/>
    </source>
</evidence>
<organism evidence="1">
    <name type="scientific">Hexamita inflata</name>
    <dbReference type="NCBI Taxonomy" id="28002"/>
    <lineage>
        <taxon>Eukaryota</taxon>
        <taxon>Metamonada</taxon>
        <taxon>Diplomonadida</taxon>
        <taxon>Hexamitidae</taxon>
        <taxon>Hexamitinae</taxon>
        <taxon>Hexamita</taxon>
    </lineage>
</organism>
<sequence length="1705" mass="197992">MFLKPTIRENKIAVDQASGQLSVFASEIQQMHECMVPDSDANLRRLCGISEQLIPQINFNQLEIIPNFDRLLNVIQLILVAPEPRIESIVAVNVISSLFNAQLNSGSKFQPYYAMRLFSVAASGLHLQQLSLKSAFLMFFSEILEAIDSNTQLQSLTGAALGSVVYGLLSTSETSFKPVQATNKLFDISQFQTEQFISVTKEWPVFLELLEVQFGHSLIFSKTIEQFFNFSSESVFLVNLAKYLPGLLSRADPTEIEQEIVTAAIECVRVCAKRTLSAAEFDALCVIYSELLHQQAEVDEVASFSIVILMLKHQHQYTLKSFTTLLKTLYPHLEHFIVENDLQEEIMSVLDKTDFGLYIFEQETMKELLLDTITKAIYENLALYSLDSKNYAENTEEYQAHIQKIHTCVFTIQNLKKFEENYLSYQYLVEKINGYYKVQKKSQTYADIEVIFELFKQLLKTFQLSFFSEDFIRFAMSATDAPEDEQLISGKLVFLICFRGYISKCVEISYLKFLLDIEKQNIFTLINLLQFNLKRNQSDSSNLCCVLGILRILLEASKQFVNYDFFTNNQDIFQELVENVLLSNINQLDDDEIIETKTFFPDESTDLQRSMLNETFFQQNLEDIYSITKADLTGRLNKNSQVQYFSLKHECFVLFSYVIQVYKSYKDLTPDIQQIYLVLKHLKSFSETLSTAATVLFANYSLNKSTLDNLIKKYFYQGDNLFDKHQCIQVLSYQIPQISLVQRMLSQKYSQESLISITPLTPIVKKETVNYMQVLARNITEFILPTNEDQVKGVDFMQQELQRYTELMYKDCDKNIEVRNLMINPIYSQLADLIIMMPLLNFVLQPEYKNKQLQTACTLIIDNLFALEPELVVNSVLDYIDFFSSSAIKRSMLSQLTMTNVSSMNQNQEELHKQKFITKLLKLPVQQFAFQYQTVGSTVVEYTYQKMKQYFTSSQYSSITINVLTSLLDLSQFSLQNINQKYYDVLFTVTEFSEKQIQHSPRNFGQLVVSRLKLFQDLNIFSPLLPRVYDFFLKALRVFIDFDQIFQISGEQYFTEFVSYEQLVEFFTMGVELVQNNVQKTAQILNLLIQNLRKQNEILLKIFLTVLNNYYRDLLPLQKEQKIGSLFQYLANAEHLEMYMLFLTQLLFVETTYTQEFPQLIQILDAEMASNGVELLFNICSAIQGYKITPEFINIEFDQNSGDKLFRAVSKPFYDDFLGHIIQDTKVYQKSFVSLINRWNQMHITSRDVASVFNLALDKSNLVLIHILVKYRIYEIDLSYKDKILELFARIQIKDLDNCLQNVIYVKFLQELCRQVSRIHDIIIRQYSELILTIITNIVAACLANDPSLKYLSKKQQYFTEVYSYQIELFGEITQSIESSKQLDQTELKYLYDFRLSELVSDYIRMISAEISKHTDTSFLRRLMQSLIILIMKSQQIQNDTVGKDATVLTIFDMINQTSYYLIQHDQQLSTEDLLEVEELTGSSFLEFCFKIINQTIKDSTQCALGRRTLLFVLMLDETEGCPDVTSYFSSFFKQYSLTEVEMDQALEDSRIAYQVYQKLKDLTEKAILPIFSRGILLQQSQQNIPALKPIIDFIRVQAGKILAREYQLNVSAGYYEAKLPASQINNCRTMILPFFVAYILQKKLNKQAEIEAFDHQFEKVWITWQLDMSAKSSGWLKVIENIDNTVQGGEWCQLIQKIASELLE</sequence>
<keyword evidence="3" id="KW-1185">Reference proteome</keyword>
<dbReference type="EMBL" id="CATOUU010000056">
    <property type="protein sequence ID" value="CAI9914691.1"/>
    <property type="molecule type" value="Genomic_DNA"/>
</dbReference>
<proteinExistence type="predicted"/>
<protein>
    <submittedName>
        <fullName evidence="2">Hypothetical_protein</fullName>
    </submittedName>
</protein>
<evidence type="ECO:0000313" key="3">
    <source>
        <dbReference type="Proteomes" id="UP001642409"/>
    </source>
</evidence>
<accession>A0AA86N8J2</accession>
<name>A0AA86N8J2_9EUKA</name>
<comment type="caution">
    <text evidence="1">The sequence shown here is derived from an EMBL/GenBank/DDBJ whole genome shotgun (WGS) entry which is preliminary data.</text>
</comment>
<reference evidence="1" key="1">
    <citation type="submission" date="2023-06" db="EMBL/GenBank/DDBJ databases">
        <authorList>
            <person name="Kurt Z."/>
        </authorList>
    </citation>
    <scope>NUCLEOTIDE SEQUENCE</scope>
</reference>
<dbReference type="EMBL" id="CAXDID020000205">
    <property type="protein sequence ID" value="CAL6055096.1"/>
    <property type="molecule type" value="Genomic_DNA"/>
</dbReference>